<organism evidence="2 3">
    <name type="scientific">Desulfotignum balticum</name>
    <dbReference type="NCBI Taxonomy" id="115781"/>
    <lineage>
        <taxon>Bacteria</taxon>
        <taxon>Pseudomonadati</taxon>
        <taxon>Thermodesulfobacteriota</taxon>
        <taxon>Desulfobacteria</taxon>
        <taxon>Desulfobacterales</taxon>
        <taxon>Desulfobacteraceae</taxon>
        <taxon>Desulfotignum</taxon>
    </lineage>
</organism>
<proteinExistence type="predicted"/>
<name>A0A931CVW3_9BACT</name>
<feature type="transmembrane region" description="Helical" evidence="1">
    <location>
        <begin position="37"/>
        <end position="58"/>
    </location>
</feature>
<dbReference type="EMBL" id="JACCQK010000681">
    <property type="protein sequence ID" value="MBG0780337.1"/>
    <property type="molecule type" value="Genomic_DNA"/>
</dbReference>
<evidence type="ECO:0000256" key="1">
    <source>
        <dbReference type="SAM" id="Phobius"/>
    </source>
</evidence>
<keyword evidence="1" id="KW-0812">Transmembrane</keyword>
<protein>
    <submittedName>
        <fullName evidence="2">Uncharacterized protein</fullName>
    </submittedName>
</protein>
<reference evidence="2" key="1">
    <citation type="submission" date="2020-07" db="EMBL/GenBank/DDBJ databases">
        <title>Severe corrosion of carbon steel in oil field produced water can be linked to methanogenic archaea containing a special type of NiFe hydrogenase.</title>
        <authorList>
            <person name="Lahme S."/>
            <person name="Mand J."/>
            <person name="Longwell J."/>
            <person name="Smith R."/>
            <person name="Enning D."/>
        </authorList>
    </citation>
    <scope>NUCLEOTIDE SEQUENCE</scope>
    <source>
        <strain evidence="2">MIC098Bin6</strain>
    </source>
</reference>
<comment type="caution">
    <text evidence="2">The sequence shown here is derived from an EMBL/GenBank/DDBJ whole genome shotgun (WGS) entry which is preliminary data.</text>
</comment>
<keyword evidence="1" id="KW-1133">Transmembrane helix</keyword>
<dbReference type="AlphaFoldDB" id="A0A931CVW3"/>
<accession>A0A931CVW3</accession>
<evidence type="ECO:0000313" key="2">
    <source>
        <dbReference type="EMBL" id="MBG0780337.1"/>
    </source>
</evidence>
<feature type="transmembrane region" description="Helical" evidence="1">
    <location>
        <begin position="12"/>
        <end position="31"/>
    </location>
</feature>
<gene>
    <name evidence="2" type="ORF">H0S81_10485</name>
</gene>
<dbReference type="Proteomes" id="UP000706172">
    <property type="component" value="Unassembled WGS sequence"/>
</dbReference>
<evidence type="ECO:0000313" key="3">
    <source>
        <dbReference type="Proteomes" id="UP000706172"/>
    </source>
</evidence>
<sequence>MDHHRRSDYDRTAAKTGMALAMGALLVTGMMDGRTAGKLHIVSGIALVGFSFWHHHLYHGSPRGRKA</sequence>
<keyword evidence="1" id="KW-0472">Membrane</keyword>